<comment type="caution">
    <text evidence="2">The sequence shown here is derived from an EMBL/GenBank/DDBJ whole genome shotgun (WGS) entry which is preliminary data.</text>
</comment>
<accession>A0A7W8DM68</accession>
<keyword evidence="3" id="KW-1185">Reference proteome</keyword>
<proteinExistence type="predicted"/>
<feature type="chain" id="PRO_5031513465" description="Lipoprotein" evidence="1">
    <location>
        <begin position="26"/>
        <end position="169"/>
    </location>
</feature>
<dbReference type="Proteomes" id="UP000590740">
    <property type="component" value="Unassembled WGS sequence"/>
</dbReference>
<protein>
    <recommendedName>
        <fullName evidence="4">Lipoprotein</fullName>
    </recommendedName>
</protein>
<keyword evidence="1" id="KW-0732">Signal</keyword>
<evidence type="ECO:0000256" key="1">
    <source>
        <dbReference type="SAM" id="SignalP"/>
    </source>
</evidence>
<organism evidence="2 3">
    <name type="scientific">Prosthecobacter vanneervenii</name>
    <dbReference type="NCBI Taxonomy" id="48466"/>
    <lineage>
        <taxon>Bacteria</taxon>
        <taxon>Pseudomonadati</taxon>
        <taxon>Verrucomicrobiota</taxon>
        <taxon>Verrucomicrobiia</taxon>
        <taxon>Verrucomicrobiales</taxon>
        <taxon>Verrucomicrobiaceae</taxon>
        <taxon>Prosthecobacter</taxon>
    </lineage>
</organism>
<evidence type="ECO:0000313" key="3">
    <source>
        <dbReference type="Proteomes" id="UP000590740"/>
    </source>
</evidence>
<gene>
    <name evidence="2" type="ORF">HNQ65_004186</name>
</gene>
<reference evidence="2 3" key="1">
    <citation type="submission" date="2020-08" db="EMBL/GenBank/DDBJ databases">
        <title>Genomic Encyclopedia of Type Strains, Phase IV (KMG-IV): sequencing the most valuable type-strain genomes for metagenomic binning, comparative biology and taxonomic classification.</title>
        <authorList>
            <person name="Goeker M."/>
        </authorList>
    </citation>
    <scope>NUCLEOTIDE SEQUENCE [LARGE SCALE GENOMIC DNA]</scope>
    <source>
        <strain evidence="2 3">DSM 12252</strain>
    </source>
</reference>
<dbReference type="AlphaFoldDB" id="A0A7W8DM68"/>
<sequence length="169" mass="18198">MNIPQILRRLSVLAVAFTLASCATRTPNAVYVTPLTAAIAQGDRVSTTVSTTDARMPEADRAVLADRITQDVMALAQPGSGIAHRYLLEVNITRYARGNGLVRTALPGMGQIQLDGVVSVYRMPKREKVGEFIINKSFMIGGLYGVSVNMNTIANTFAQAVAKTVCQVR</sequence>
<dbReference type="EMBL" id="JACHIG010000010">
    <property type="protein sequence ID" value="MBB5034581.1"/>
    <property type="molecule type" value="Genomic_DNA"/>
</dbReference>
<feature type="signal peptide" evidence="1">
    <location>
        <begin position="1"/>
        <end position="25"/>
    </location>
</feature>
<evidence type="ECO:0008006" key="4">
    <source>
        <dbReference type="Google" id="ProtNLM"/>
    </source>
</evidence>
<evidence type="ECO:0000313" key="2">
    <source>
        <dbReference type="EMBL" id="MBB5034581.1"/>
    </source>
</evidence>
<dbReference type="RefSeq" id="WP_184342528.1">
    <property type="nucleotide sequence ID" value="NZ_JACHIG010000010.1"/>
</dbReference>
<name>A0A7W8DM68_9BACT</name>